<dbReference type="GeneID" id="105360125"/>
<name>A0AAJ6VMC3_9HYME</name>
<dbReference type="InterPro" id="IPR001254">
    <property type="entry name" value="Trypsin_dom"/>
</dbReference>
<evidence type="ECO:0000313" key="3">
    <source>
        <dbReference type="RefSeq" id="XP_011495225.1"/>
    </source>
</evidence>
<dbReference type="KEGG" id="csol:105360125"/>
<dbReference type="Gene3D" id="2.40.10.10">
    <property type="entry name" value="Trypsin-like serine proteases"/>
    <property type="match status" value="1"/>
</dbReference>
<evidence type="ECO:0000313" key="2">
    <source>
        <dbReference type="Proteomes" id="UP000695007"/>
    </source>
</evidence>
<gene>
    <name evidence="3" type="primary">LOC105360125</name>
</gene>
<dbReference type="GO" id="GO:0006508">
    <property type="term" value="P:proteolysis"/>
    <property type="evidence" value="ECO:0007669"/>
    <property type="project" value="InterPro"/>
</dbReference>
<dbReference type="GO" id="GO:0004252">
    <property type="term" value="F:serine-type endopeptidase activity"/>
    <property type="evidence" value="ECO:0007669"/>
    <property type="project" value="InterPro"/>
</dbReference>
<protein>
    <submittedName>
        <fullName evidence="3">Uncharacterized protein LOC105360125</fullName>
    </submittedName>
</protein>
<sequence length="100" mass="11108">MMETVDVTILSRNACEQRLQVFFQRNCRIPVNNLCAAADPVALMSKGNSGSPVLYNGQLIGIHKATSPSNLAQYSPGKVNLFVSVDYYREYITDVLQNHT</sequence>
<keyword evidence="2" id="KW-1185">Reference proteome</keyword>
<dbReference type="Pfam" id="PF00089">
    <property type="entry name" value="Trypsin"/>
    <property type="match status" value="1"/>
</dbReference>
<organism evidence="2 3">
    <name type="scientific">Ceratosolen solmsi marchali</name>
    <dbReference type="NCBI Taxonomy" id="326594"/>
    <lineage>
        <taxon>Eukaryota</taxon>
        <taxon>Metazoa</taxon>
        <taxon>Ecdysozoa</taxon>
        <taxon>Arthropoda</taxon>
        <taxon>Hexapoda</taxon>
        <taxon>Insecta</taxon>
        <taxon>Pterygota</taxon>
        <taxon>Neoptera</taxon>
        <taxon>Endopterygota</taxon>
        <taxon>Hymenoptera</taxon>
        <taxon>Apocrita</taxon>
        <taxon>Proctotrupomorpha</taxon>
        <taxon>Chalcidoidea</taxon>
        <taxon>Agaonidae</taxon>
        <taxon>Agaoninae</taxon>
        <taxon>Ceratosolen</taxon>
    </lineage>
</organism>
<evidence type="ECO:0000259" key="1">
    <source>
        <dbReference type="Pfam" id="PF00089"/>
    </source>
</evidence>
<dbReference type="RefSeq" id="XP_011495225.1">
    <property type="nucleotide sequence ID" value="XM_011496923.1"/>
</dbReference>
<feature type="domain" description="Peptidase S1" evidence="1">
    <location>
        <begin position="3"/>
        <end position="89"/>
    </location>
</feature>
<dbReference type="SUPFAM" id="SSF50494">
    <property type="entry name" value="Trypsin-like serine proteases"/>
    <property type="match status" value="1"/>
</dbReference>
<dbReference type="AlphaFoldDB" id="A0AAJ6VMC3"/>
<reference evidence="3" key="1">
    <citation type="submission" date="2025-08" db="UniProtKB">
        <authorList>
            <consortium name="RefSeq"/>
        </authorList>
    </citation>
    <scope>IDENTIFICATION</scope>
</reference>
<dbReference type="Proteomes" id="UP000695007">
    <property type="component" value="Unplaced"/>
</dbReference>
<proteinExistence type="predicted"/>
<dbReference type="InterPro" id="IPR043504">
    <property type="entry name" value="Peptidase_S1_PA_chymotrypsin"/>
</dbReference>
<accession>A0AAJ6VMC3</accession>
<dbReference type="InterPro" id="IPR009003">
    <property type="entry name" value="Peptidase_S1_PA"/>
</dbReference>